<keyword evidence="3" id="KW-0732">Signal</keyword>
<comment type="similarity">
    <text evidence="1">Belongs to the glycerophosphoryl diester phosphodiesterase family.</text>
</comment>
<dbReference type="STRING" id="48467.SAMN02745166_00917"/>
<dbReference type="Proteomes" id="UP000190774">
    <property type="component" value="Unassembled WGS sequence"/>
</dbReference>
<dbReference type="Gene3D" id="3.20.20.190">
    <property type="entry name" value="Phosphatidylinositol (PI) phosphodiesterase"/>
    <property type="match status" value="1"/>
</dbReference>
<evidence type="ECO:0000313" key="8">
    <source>
        <dbReference type="EMBL" id="SKA82495.1"/>
    </source>
</evidence>
<dbReference type="InterPro" id="IPR030395">
    <property type="entry name" value="GP_PDE_dom"/>
</dbReference>
<accession>A0A1T4X070</accession>
<evidence type="ECO:0000256" key="3">
    <source>
        <dbReference type="ARBA" id="ARBA00022729"/>
    </source>
</evidence>
<dbReference type="GO" id="GO:0006629">
    <property type="term" value="P:lipid metabolic process"/>
    <property type="evidence" value="ECO:0007669"/>
    <property type="project" value="InterPro"/>
</dbReference>
<dbReference type="GO" id="GO:0006071">
    <property type="term" value="P:glycerol metabolic process"/>
    <property type="evidence" value="ECO:0007669"/>
    <property type="project" value="UniProtKB-KW"/>
</dbReference>
<evidence type="ECO:0000256" key="4">
    <source>
        <dbReference type="ARBA" id="ARBA00022798"/>
    </source>
</evidence>
<dbReference type="Pfam" id="PF03009">
    <property type="entry name" value="GDPD"/>
    <property type="match status" value="1"/>
</dbReference>
<name>A0A1T4X070_9BACT</name>
<dbReference type="CDD" id="cd08600">
    <property type="entry name" value="GDPD_EcGlpQ_like"/>
    <property type="match status" value="1"/>
</dbReference>
<protein>
    <recommendedName>
        <fullName evidence="2">glycerophosphodiester phosphodiesterase</fullName>
        <ecNumber evidence="2">3.1.4.46</ecNumber>
    </recommendedName>
</protein>
<keyword evidence="4" id="KW-0319">Glycerol metabolism</keyword>
<dbReference type="RefSeq" id="WP_217698908.1">
    <property type="nucleotide sequence ID" value="NZ_FUYE01000002.1"/>
</dbReference>
<dbReference type="EMBL" id="FUYE01000002">
    <property type="protein sequence ID" value="SKA82495.1"/>
    <property type="molecule type" value="Genomic_DNA"/>
</dbReference>
<feature type="domain" description="GP-PDE" evidence="7">
    <location>
        <begin position="7"/>
        <end position="310"/>
    </location>
</feature>
<dbReference type="PANTHER" id="PTHR43620:SF7">
    <property type="entry name" value="GLYCEROPHOSPHODIESTER PHOSPHODIESTERASE GDPD5-RELATED"/>
    <property type="match status" value="1"/>
</dbReference>
<evidence type="ECO:0000256" key="2">
    <source>
        <dbReference type="ARBA" id="ARBA00012247"/>
    </source>
</evidence>
<evidence type="ECO:0000256" key="6">
    <source>
        <dbReference type="ARBA" id="ARBA00047512"/>
    </source>
</evidence>
<reference evidence="9" key="1">
    <citation type="submission" date="2017-02" db="EMBL/GenBank/DDBJ databases">
        <authorList>
            <person name="Varghese N."/>
            <person name="Submissions S."/>
        </authorList>
    </citation>
    <scope>NUCLEOTIDE SEQUENCE [LARGE SCALE GENOMIC DNA]</scope>
    <source>
        <strain evidence="9">ATCC 700200</strain>
    </source>
</reference>
<evidence type="ECO:0000256" key="1">
    <source>
        <dbReference type="ARBA" id="ARBA00007277"/>
    </source>
</evidence>
<dbReference type="GO" id="GO:0008889">
    <property type="term" value="F:glycerophosphodiester phosphodiesterase activity"/>
    <property type="evidence" value="ECO:0007669"/>
    <property type="project" value="UniProtKB-EC"/>
</dbReference>
<keyword evidence="9" id="KW-1185">Reference proteome</keyword>
<evidence type="ECO:0000259" key="7">
    <source>
        <dbReference type="PROSITE" id="PS51704"/>
    </source>
</evidence>
<dbReference type="SUPFAM" id="SSF51695">
    <property type="entry name" value="PLC-like phosphodiesterases"/>
    <property type="match status" value="1"/>
</dbReference>
<dbReference type="PROSITE" id="PS51704">
    <property type="entry name" value="GP_PDE"/>
    <property type="match status" value="1"/>
</dbReference>
<dbReference type="AlphaFoldDB" id="A0A1T4X070"/>
<dbReference type="PANTHER" id="PTHR43620">
    <property type="entry name" value="GLYCEROPHOSPHORYL DIESTER PHOSPHODIESTERASE"/>
    <property type="match status" value="1"/>
</dbReference>
<evidence type="ECO:0000313" key="9">
    <source>
        <dbReference type="Proteomes" id="UP000190774"/>
    </source>
</evidence>
<dbReference type="InterPro" id="IPR017946">
    <property type="entry name" value="PLC-like_Pdiesterase_TIM-brl"/>
</dbReference>
<gene>
    <name evidence="8" type="ORF">SAMN02745166_00917</name>
</gene>
<proteinExistence type="inferred from homology"/>
<organism evidence="8 9">
    <name type="scientific">Prosthecobacter debontii</name>
    <dbReference type="NCBI Taxonomy" id="48467"/>
    <lineage>
        <taxon>Bacteria</taxon>
        <taxon>Pseudomonadati</taxon>
        <taxon>Verrucomicrobiota</taxon>
        <taxon>Verrucomicrobiia</taxon>
        <taxon>Verrucomicrobiales</taxon>
        <taxon>Verrucomicrobiaceae</taxon>
        <taxon>Prosthecobacter</taxon>
    </lineage>
</organism>
<dbReference type="EC" id="3.1.4.46" evidence="2"/>
<dbReference type="GO" id="GO:0042597">
    <property type="term" value="C:periplasmic space"/>
    <property type="evidence" value="ECO:0007669"/>
    <property type="project" value="TreeGrafter"/>
</dbReference>
<keyword evidence="5" id="KW-0378">Hydrolase</keyword>
<evidence type="ECO:0000256" key="5">
    <source>
        <dbReference type="ARBA" id="ARBA00022801"/>
    </source>
</evidence>
<comment type="catalytic activity">
    <reaction evidence="6">
        <text>a sn-glycero-3-phosphodiester + H2O = an alcohol + sn-glycerol 3-phosphate + H(+)</text>
        <dbReference type="Rhea" id="RHEA:12969"/>
        <dbReference type="ChEBI" id="CHEBI:15377"/>
        <dbReference type="ChEBI" id="CHEBI:15378"/>
        <dbReference type="ChEBI" id="CHEBI:30879"/>
        <dbReference type="ChEBI" id="CHEBI:57597"/>
        <dbReference type="ChEBI" id="CHEBI:83408"/>
        <dbReference type="EC" id="3.1.4.46"/>
    </reaction>
</comment>
<sequence>MAAEPSPMVIAHRGASGYLPEHTLEAKAMAYAMGAPYLEQDVVLTKDDVPVVLHDIHVDTISDVASRFPGRARDDGRYYALDFTLAELKQLRVTERFNAKTGKPVFPNRFPLGRSHFQIPTLEEELQMIQGLNQSTGRKVGIYPEIKQPAWHRLEGHDISRIVLPILQKYGYNSRDDLCYVQCFEYAEVKRIRQELGWQGRLIMLMGGGGKGSDGTDFDYLRSPQGLAELKQVADGIGPAISSIVDNNRQVTDLVAKAHAAGLKVHPYTLRVDELPKFATSADDLMELLFNQAKVDGLFTDFPDVVLRWLERD</sequence>
<dbReference type="NCBIfam" id="NF008354">
    <property type="entry name" value="PRK11143.1"/>
    <property type="match status" value="1"/>
</dbReference>
<dbReference type="FunFam" id="3.20.20.190:FF:000009">
    <property type="entry name" value="Glycerophosphodiester phosphodiesterase, periplasmic"/>
    <property type="match status" value="1"/>
</dbReference>